<evidence type="ECO:0000259" key="7">
    <source>
        <dbReference type="Pfam" id="PF05699"/>
    </source>
</evidence>
<keyword evidence="2" id="KW-0479">Metal-binding</keyword>
<dbReference type="EMBL" id="KV919003">
    <property type="protein sequence ID" value="OSX73323.1"/>
    <property type="molecule type" value="Genomic_DNA"/>
</dbReference>
<keyword evidence="4" id="KW-0862">Zinc</keyword>
<organism evidence="8 9">
    <name type="scientific">Porphyra umbilicalis</name>
    <name type="common">Purple laver</name>
    <name type="synonym">Red alga</name>
    <dbReference type="NCBI Taxonomy" id="2786"/>
    <lineage>
        <taxon>Eukaryota</taxon>
        <taxon>Rhodophyta</taxon>
        <taxon>Bangiophyceae</taxon>
        <taxon>Bangiales</taxon>
        <taxon>Bangiaceae</taxon>
        <taxon>Porphyra</taxon>
    </lineage>
</organism>
<keyword evidence="5" id="KW-0539">Nucleus</keyword>
<dbReference type="GO" id="GO:0046983">
    <property type="term" value="F:protein dimerization activity"/>
    <property type="evidence" value="ECO:0007669"/>
    <property type="project" value="InterPro"/>
</dbReference>
<dbReference type="PANTHER" id="PTHR46481:SF10">
    <property type="entry name" value="ZINC FINGER BED DOMAIN-CONTAINING PROTEIN 39"/>
    <property type="match status" value="1"/>
</dbReference>
<accession>A0A1X6NY67</accession>
<dbReference type="Proteomes" id="UP000218209">
    <property type="component" value="Unassembled WGS sequence"/>
</dbReference>
<evidence type="ECO:0000256" key="3">
    <source>
        <dbReference type="ARBA" id="ARBA00022771"/>
    </source>
</evidence>
<evidence type="ECO:0000256" key="2">
    <source>
        <dbReference type="ARBA" id="ARBA00022723"/>
    </source>
</evidence>
<evidence type="ECO:0000313" key="9">
    <source>
        <dbReference type="Proteomes" id="UP000218209"/>
    </source>
</evidence>
<evidence type="ECO:0000256" key="1">
    <source>
        <dbReference type="ARBA" id="ARBA00004123"/>
    </source>
</evidence>
<feature type="region of interest" description="Disordered" evidence="6">
    <location>
        <begin position="828"/>
        <end position="850"/>
    </location>
</feature>
<protein>
    <recommendedName>
        <fullName evidence="7">HAT C-terminal dimerisation domain-containing protein</fullName>
    </recommendedName>
</protein>
<comment type="subcellular location">
    <subcellularLocation>
        <location evidence="1">Nucleus</location>
    </subcellularLocation>
</comment>
<dbReference type="InterPro" id="IPR052035">
    <property type="entry name" value="ZnF_BED_domain_contain"/>
</dbReference>
<reference evidence="8 9" key="1">
    <citation type="submission" date="2017-03" db="EMBL/GenBank/DDBJ databases">
        <title>WGS assembly of Porphyra umbilicalis.</title>
        <authorList>
            <person name="Brawley S.H."/>
            <person name="Blouin N.A."/>
            <person name="Ficko-Blean E."/>
            <person name="Wheeler G.L."/>
            <person name="Lohr M."/>
            <person name="Goodson H.V."/>
            <person name="Jenkins J.W."/>
            <person name="Blaby-Haas C.E."/>
            <person name="Helliwell K.E."/>
            <person name="Chan C."/>
            <person name="Marriage T."/>
            <person name="Bhattacharya D."/>
            <person name="Klein A.S."/>
            <person name="Badis Y."/>
            <person name="Brodie J."/>
            <person name="Cao Y."/>
            <person name="Collen J."/>
            <person name="Dittami S.M."/>
            <person name="Gachon C.M."/>
            <person name="Green B.R."/>
            <person name="Karpowicz S."/>
            <person name="Kim J.W."/>
            <person name="Kudahl U."/>
            <person name="Lin S."/>
            <person name="Michel G."/>
            <person name="Mittag M."/>
            <person name="Olson B.J."/>
            <person name="Pangilinan J."/>
            <person name="Peng Y."/>
            <person name="Qiu H."/>
            <person name="Shu S."/>
            <person name="Singer J.T."/>
            <person name="Smith A.G."/>
            <person name="Sprecher B.N."/>
            <person name="Wagner V."/>
            <person name="Wang W."/>
            <person name="Wang Z.-Y."/>
            <person name="Yan J."/>
            <person name="Yarish C."/>
            <person name="Zoeuner-Riek S."/>
            <person name="Zhuang Y."/>
            <person name="Zou Y."/>
            <person name="Lindquist E.A."/>
            <person name="Grimwood J."/>
            <person name="Barry K."/>
            <person name="Rokhsar D.S."/>
            <person name="Schmutz J."/>
            <person name="Stiller J.W."/>
            <person name="Grossman A.R."/>
            <person name="Prochnik S.E."/>
        </authorList>
    </citation>
    <scope>NUCLEOTIDE SEQUENCE [LARGE SCALE GENOMIC DNA]</scope>
    <source>
        <strain evidence="8">4086291</strain>
    </source>
</reference>
<feature type="domain" description="HAT C-terminal dimerisation" evidence="7">
    <location>
        <begin position="728"/>
        <end position="798"/>
    </location>
</feature>
<evidence type="ECO:0000313" key="8">
    <source>
        <dbReference type="EMBL" id="OSX73323.1"/>
    </source>
</evidence>
<proteinExistence type="predicted"/>
<dbReference type="InterPro" id="IPR012337">
    <property type="entry name" value="RNaseH-like_sf"/>
</dbReference>
<feature type="region of interest" description="Disordered" evidence="6">
    <location>
        <begin position="1"/>
        <end position="20"/>
    </location>
</feature>
<dbReference type="SUPFAM" id="SSF53098">
    <property type="entry name" value="Ribonuclease H-like"/>
    <property type="match status" value="1"/>
</dbReference>
<name>A0A1X6NY67_PORUM</name>
<sequence>MPTAGASSVPPARSTAFIPPGPAVRPVVGGAAEAQAPPYQGAPLSVGLQGSTAGPVSVRTAGRKRQATEDEPLVGDDTVDDILNSCGEASSGVEHPQTIERDGVTYTQTPRDRATADLRSHAWSFLVIYTKQGDGSGDSLVSCRLCSRLGASKVLFLARGSVSNAVKHFDHGASRSASPLKQLVHARAALLICRNPKGGNRTKRVVDGSIQRFFTSDTRLHHVRFVLMQVMTHSPYALAKNPYVDDVIGALYSSYSTPARETVHHHLIELYACGRDAICKKVAEAKRLFSGLPFSHVVTDLWTEKHSRNSYSSVVIRIVRPESTTMEVLHLGVALFAGKHSGDNIRKDVVERCRGFGVEESDICSCTSDSASNVHRALRDLMVSPWMPCIAHAMHNAVQYALGGTSETSVNDDEDGGSNRSLNPRCKALLTRVRKLIGHFNHSDRSVAIYRNLLVPGEEEARDIITDVVTRWSSTFRALASLYSCYCRLSAFFSNADVTSGARKRALTFGDWNRLWQIIGVLKGAFMVLLCSFRRALFCDSFLVPAPPTSPLAVSKAAISADCKSHAREVVIEVDMRLYKAEKLYYESSSGRDVLCPEAAKLVGVLRAQMQLRFFNEGDTARDVMTAQPVLMATAVTPGGLHLIKKVSRMLQPEGFHDAAIGYVRAMSDNFSVPPSTTAAADAPPSSVTDNELTAYNCMPAWSDDEDSRSAEALPSTQSLPARNDLQKFISVFRSTKKSDPLLFWRQNKERFPTLHPVACASLGAVGTSASSEREFSVAAHIVRQDRSSMLARHVEMHSLILANATLLPGNLGNVPKLSHAVADHVRSNMPGGGRAGAANGEVGSDSGED</sequence>
<dbReference type="InterPro" id="IPR008906">
    <property type="entry name" value="HATC_C_dom"/>
</dbReference>
<dbReference type="OrthoDB" id="10057873at2759"/>
<dbReference type="GO" id="GO:0005634">
    <property type="term" value="C:nucleus"/>
    <property type="evidence" value="ECO:0007669"/>
    <property type="project" value="UniProtKB-SubCell"/>
</dbReference>
<dbReference type="PANTHER" id="PTHR46481">
    <property type="entry name" value="ZINC FINGER BED DOMAIN-CONTAINING PROTEIN 4"/>
    <property type="match status" value="1"/>
</dbReference>
<dbReference type="Pfam" id="PF05699">
    <property type="entry name" value="Dimer_Tnp_hAT"/>
    <property type="match status" value="1"/>
</dbReference>
<dbReference type="AlphaFoldDB" id="A0A1X6NY67"/>
<evidence type="ECO:0000256" key="6">
    <source>
        <dbReference type="SAM" id="MobiDB-lite"/>
    </source>
</evidence>
<keyword evidence="9" id="KW-1185">Reference proteome</keyword>
<keyword evidence="3" id="KW-0863">Zinc-finger</keyword>
<gene>
    <name evidence="8" type="ORF">BU14_0357s0016</name>
</gene>
<dbReference type="GO" id="GO:0008270">
    <property type="term" value="F:zinc ion binding"/>
    <property type="evidence" value="ECO:0007669"/>
    <property type="project" value="UniProtKB-KW"/>
</dbReference>
<feature type="region of interest" description="Disordered" evidence="6">
    <location>
        <begin position="42"/>
        <end position="77"/>
    </location>
</feature>
<evidence type="ECO:0000256" key="5">
    <source>
        <dbReference type="ARBA" id="ARBA00023242"/>
    </source>
</evidence>
<evidence type="ECO:0000256" key="4">
    <source>
        <dbReference type="ARBA" id="ARBA00022833"/>
    </source>
</evidence>